<dbReference type="CDD" id="cd23386">
    <property type="entry name" value="beta-trefoil_Ricin_LNBase"/>
    <property type="match status" value="1"/>
</dbReference>
<gene>
    <name evidence="10" type="ORF">V3M73_05020</name>
</gene>
<dbReference type="CDD" id="cd06564">
    <property type="entry name" value="GH20_DspB_LnbB-like"/>
    <property type="match status" value="1"/>
</dbReference>
<dbReference type="RefSeq" id="WP_367245950.1">
    <property type="nucleotide sequence ID" value="NZ_JBAGNM010000004.1"/>
</dbReference>
<accession>A0ABV3NAZ7</accession>
<comment type="caution">
    <text evidence="10">The sequence shown here is derived from an EMBL/GenBank/DDBJ whole genome shotgun (WGS) entry which is preliminary data.</text>
</comment>
<dbReference type="Gene3D" id="3.20.20.80">
    <property type="entry name" value="Glycosidases"/>
    <property type="match status" value="1"/>
</dbReference>
<evidence type="ECO:0000256" key="3">
    <source>
        <dbReference type="ARBA" id="ARBA00023295"/>
    </source>
</evidence>
<organism evidence="10 11">
    <name type="scientific">Trueperella pyogenes</name>
    <dbReference type="NCBI Taxonomy" id="1661"/>
    <lineage>
        <taxon>Bacteria</taxon>
        <taxon>Bacillati</taxon>
        <taxon>Actinomycetota</taxon>
        <taxon>Actinomycetes</taxon>
        <taxon>Actinomycetales</taxon>
        <taxon>Actinomycetaceae</taxon>
        <taxon>Trueperella</taxon>
    </lineage>
</organism>
<feature type="compositionally biased region" description="Pro residues" evidence="4">
    <location>
        <begin position="1371"/>
        <end position="1395"/>
    </location>
</feature>
<keyword evidence="3" id="KW-0326">Glycosidase</keyword>
<dbReference type="Gene3D" id="2.60.120.260">
    <property type="entry name" value="Galactose-binding domain-like"/>
    <property type="match status" value="2"/>
</dbReference>
<dbReference type="EMBL" id="JBAGNM010000004">
    <property type="protein sequence ID" value="MEW6954381.1"/>
    <property type="molecule type" value="Genomic_DNA"/>
</dbReference>
<dbReference type="InterPro" id="IPR029018">
    <property type="entry name" value="Hex-like_dom2"/>
</dbReference>
<feature type="domain" description="F5/8 type C" evidence="8">
    <location>
        <begin position="1076"/>
        <end position="1202"/>
    </location>
</feature>
<keyword evidence="5" id="KW-0812">Transmembrane</keyword>
<feature type="chain" id="PRO_5046436465" evidence="6">
    <location>
        <begin position="39"/>
        <end position="1459"/>
    </location>
</feature>
<dbReference type="InterPro" id="IPR015882">
    <property type="entry name" value="HEX_bac_N"/>
</dbReference>
<comment type="similarity">
    <text evidence="1">Belongs to the glycosyl hydrolase 20 family.</text>
</comment>
<evidence type="ECO:0000259" key="7">
    <source>
        <dbReference type="Pfam" id="PF00728"/>
    </source>
</evidence>
<dbReference type="PANTHER" id="PTHR43678:SF1">
    <property type="entry name" value="BETA-N-ACETYLHEXOSAMINIDASE"/>
    <property type="match status" value="1"/>
</dbReference>
<dbReference type="InterPro" id="IPR017853">
    <property type="entry name" value="GH"/>
</dbReference>
<dbReference type="Pfam" id="PF02838">
    <property type="entry name" value="Glyco_hydro_20b"/>
    <property type="match status" value="1"/>
</dbReference>
<dbReference type="SUPFAM" id="SSF49785">
    <property type="entry name" value="Galactose-binding domain-like"/>
    <property type="match status" value="2"/>
</dbReference>
<keyword evidence="5" id="KW-0472">Membrane</keyword>
<protein>
    <submittedName>
        <fullName evidence="10">Family 20 glycosylhydrolase</fullName>
    </submittedName>
</protein>
<dbReference type="PRINTS" id="PR00738">
    <property type="entry name" value="GLHYDRLASE20"/>
</dbReference>
<dbReference type="Proteomes" id="UP001555100">
    <property type="component" value="Unassembled WGS sequence"/>
</dbReference>
<evidence type="ECO:0000256" key="6">
    <source>
        <dbReference type="SAM" id="SignalP"/>
    </source>
</evidence>
<dbReference type="InterPro" id="IPR035992">
    <property type="entry name" value="Ricin_B-like_lectins"/>
</dbReference>
<dbReference type="InterPro" id="IPR000421">
    <property type="entry name" value="FA58C"/>
</dbReference>
<evidence type="ECO:0000256" key="2">
    <source>
        <dbReference type="ARBA" id="ARBA00022801"/>
    </source>
</evidence>
<evidence type="ECO:0000256" key="4">
    <source>
        <dbReference type="SAM" id="MobiDB-lite"/>
    </source>
</evidence>
<feature type="non-terminal residue" evidence="10">
    <location>
        <position position="1459"/>
    </location>
</feature>
<proteinExistence type="inferred from homology"/>
<dbReference type="PANTHER" id="PTHR43678">
    <property type="entry name" value="PUTATIVE (AFU_ORTHOLOGUE AFUA_2G00640)-RELATED"/>
    <property type="match status" value="1"/>
</dbReference>
<dbReference type="SUPFAM" id="SSF55545">
    <property type="entry name" value="beta-N-acetylhexosaminidase-like domain"/>
    <property type="match status" value="1"/>
</dbReference>
<dbReference type="Gene3D" id="2.80.10.50">
    <property type="match status" value="1"/>
</dbReference>
<name>A0ABV3NAZ7_9ACTO</name>
<evidence type="ECO:0000259" key="8">
    <source>
        <dbReference type="Pfam" id="PF00754"/>
    </source>
</evidence>
<dbReference type="InterPro" id="IPR015883">
    <property type="entry name" value="Glyco_hydro_20_cat"/>
</dbReference>
<dbReference type="InterPro" id="IPR052764">
    <property type="entry name" value="GH20_Enzymes"/>
</dbReference>
<dbReference type="InterPro" id="IPR008979">
    <property type="entry name" value="Galactose-bd-like_sf"/>
</dbReference>
<evidence type="ECO:0000259" key="9">
    <source>
        <dbReference type="Pfam" id="PF02838"/>
    </source>
</evidence>
<feature type="region of interest" description="Disordered" evidence="4">
    <location>
        <begin position="1356"/>
        <end position="1402"/>
    </location>
</feature>
<keyword evidence="2" id="KW-0378">Hydrolase</keyword>
<dbReference type="Pfam" id="PF00728">
    <property type="entry name" value="Glyco_hydro_20"/>
    <property type="match status" value="1"/>
</dbReference>
<keyword evidence="11" id="KW-1185">Reference proteome</keyword>
<feature type="domain" description="Glycoside hydrolase family 20 catalytic" evidence="7">
    <location>
        <begin position="474"/>
        <end position="746"/>
    </location>
</feature>
<feature type="signal peptide" evidence="6">
    <location>
        <begin position="1"/>
        <end position="38"/>
    </location>
</feature>
<evidence type="ECO:0000313" key="10">
    <source>
        <dbReference type="EMBL" id="MEW6954381.1"/>
    </source>
</evidence>
<evidence type="ECO:0000313" key="11">
    <source>
        <dbReference type="Proteomes" id="UP001555100"/>
    </source>
</evidence>
<dbReference type="SUPFAM" id="SSF51445">
    <property type="entry name" value="(Trans)glycosidases"/>
    <property type="match status" value="1"/>
</dbReference>
<evidence type="ECO:0000256" key="5">
    <source>
        <dbReference type="SAM" id="Phobius"/>
    </source>
</evidence>
<feature type="domain" description="Beta-hexosaminidase bacterial type N-terminal" evidence="9">
    <location>
        <begin position="302"/>
        <end position="422"/>
    </location>
</feature>
<evidence type="ECO:0000256" key="1">
    <source>
        <dbReference type="ARBA" id="ARBA00006285"/>
    </source>
</evidence>
<dbReference type="InterPro" id="IPR025705">
    <property type="entry name" value="Beta_hexosaminidase_sua/sub"/>
</dbReference>
<keyword evidence="6" id="KW-0732">Signal</keyword>
<dbReference type="SUPFAM" id="SSF50370">
    <property type="entry name" value="Ricin B-like lectins"/>
    <property type="match status" value="1"/>
</dbReference>
<keyword evidence="5" id="KW-1133">Transmembrane helix</keyword>
<dbReference type="Gene3D" id="3.30.379.10">
    <property type="entry name" value="Chitobiase/beta-hexosaminidase domain 2-like"/>
    <property type="match status" value="1"/>
</dbReference>
<feature type="domain" description="F5/8 type C" evidence="8">
    <location>
        <begin position="62"/>
        <end position="191"/>
    </location>
</feature>
<reference evidence="10 11" key="1">
    <citation type="submission" date="2024-01" db="EMBL/GenBank/DDBJ databases">
        <title>Genomic analysis and antimicrobial resistance profiles of Trueperella pyogenes isolated from domestic and wild animals.</title>
        <authorList>
            <person name="Magossi G."/>
            <person name="Gzyl K.E."/>
            <person name="Holman D.B."/>
            <person name="Amat S."/>
        </authorList>
    </citation>
    <scope>NUCLEOTIDE SEQUENCE [LARGE SCALE GENOMIC DNA]</scope>
    <source>
        <strain evidence="10 11">1494</strain>
    </source>
</reference>
<feature type="transmembrane region" description="Helical" evidence="5">
    <location>
        <begin position="1439"/>
        <end position="1457"/>
    </location>
</feature>
<sequence>MRNVRYSLKRRMVAVASATLVMLVGGGIGALSAPIAAADTVTDKYIGGPNQLYVGHADSEEKAEEPNGNGPAEKAIDGKAETYWHTNWSVGGETAGPHWISVGTFPNETIKSCTFTGLEYTQRQGSAGEGKKNGIVGNYEIHVSDSAIKTAEGFTETTKVASGTFADQDAPQIVKFDQNKAGKFVTLKALNALSASKSQAVTAVGDLRLIGSCKTEAGQTIVTPAAPVQSEDSGSITIPAIDGVDYKIGDRVVTGKVELAEGSTTVVATPKDSFKFYGEQSVEYAFEFRTDSKPAAPAAGLPATIPALTSDFKAAEGSWTATQSITVVRPEKFAASAQLLVDELNAYTKGTAIKGATAGAGIEIVLDENQKADLGAEGYTLTIAESGVKITAAAQRGAFWGTRTLSQMLRQNLTLPAGSVTDKPAYAERGVTLCACQINFSTEWIDRFLNEMADLKLNSVLMEMKLKSDKFPVANTFSYYSRDDVKKFVKKAEAYGIDVIPEINSPGHMNIWLENLPDFQLKDQSGKGNADRLDITNPEAVKFYKTLIDEYDGVFSTKYWHMGADEYMMGASYYSYPQLAKYAQQVTGKANATGADAFTYFINDINNYVKTKGKTLRIWNDGIVSTRAVTLDKDIVVEHWLGSGRSPNELANDGYKLVNANLDLYFARLSPYPIQKNGPAFLYDNPNFGVDVFQGRSTYYPIKVDKKENILGAKLSIWPDNGVKQTENEVEADVYEAMRYVAQITWGGGNPADNPTYADFKEKRVDKVKRSPMWNNINRKPLEDGVYTIAQPDGKDLQLSGKASLGGNDEWTLTSTPDHYYQLKNMTSNECLSVVSGYKHLSTVTQVGARPEARPCVDVSQTFTGNQTGNVGYEERNPQKWMLLDAGDGKFKVVNAVTLQRLAVAKGTEEHIDFTTFNGVAKDTKPAAGEIVQFPGDMTDDVWTIKPSTRSISAIAEATPKQAYASKDGSGASTIDVTVANNSKEKVSNVVVTPPVKRGWHIDKEPKTIAHIAPGESAKVSFQVSPEWYRGDAQFEFTVTAGDEVTKASAKVKAICGKAISPKVVGTDSEELVGETRPNGTKEAAADGKIATFWHTKWKNAHNTKYPHRLDFQIGDEPTDVCGVVYTARQDSGNGRVQDYQLYVSDEPFTDDVKSGKLVKEGTFANDTAAQNVDLSNARGKYLRLVGLNAHDGKEHMTVAEFQVINGTGAPKTLVEPTEPAYEGNTYTIPAIDGVIYKVDGEKTEPGKHKATAGATITVTAEPAEAFYFADSFYDNKGEFIPWKHTFAKVVSPEEPAWDDEHMTFTVPDSEYFDYLLGSTRLTPGVQSVEPNYLAVVSAQLKDGLADSIQVDKGATTSWTHQFPNKAVDPTPRPDPQPEPQPGPGPQPGPTPDPAVPGAGEVLPLVPGVVAPGVSGGDFVVAEKPAPRKGVLSHTGVDVVGLFGAGVMLVLAGVVVTRR</sequence>
<dbReference type="Pfam" id="PF00754">
    <property type="entry name" value="F5_F8_type_C"/>
    <property type="match status" value="2"/>
</dbReference>